<evidence type="ECO:0000256" key="1">
    <source>
        <dbReference type="ARBA" id="ARBA00022723"/>
    </source>
</evidence>
<evidence type="ECO:0000256" key="2">
    <source>
        <dbReference type="ARBA" id="ARBA00022771"/>
    </source>
</evidence>
<evidence type="ECO:0000259" key="10">
    <source>
        <dbReference type="PROSITE" id="PS50114"/>
    </source>
</evidence>
<evidence type="ECO:0000256" key="4">
    <source>
        <dbReference type="ARBA" id="ARBA00023015"/>
    </source>
</evidence>
<proteinExistence type="inferred from homology"/>
<keyword evidence="4" id="KW-0805">Transcription regulation</keyword>
<dbReference type="PROSITE" id="PS00344">
    <property type="entry name" value="GATA_ZN_FINGER_1"/>
    <property type="match status" value="1"/>
</dbReference>
<evidence type="ECO:0000256" key="6">
    <source>
        <dbReference type="ARBA" id="ARBA00023163"/>
    </source>
</evidence>
<evidence type="ECO:0000256" key="3">
    <source>
        <dbReference type="ARBA" id="ARBA00022833"/>
    </source>
</evidence>
<dbReference type="EMBL" id="GGEC01023230">
    <property type="protein sequence ID" value="MBX03714.1"/>
    <property type="molecule type" value="Transcribed_RNA"/>
</dbReference>
<dbReference type="CDD" id="cd00202">
    <property type="entry name" value="ZnF_GATA"/>
    <property type="match status" value="1"/>
</dbReference>
<evidence type="ECO:0000313" key="11">
    <source>
        <dbReference type="EMBL" id="MBX03714.1"/>
    </source>
</evidence>
<keyword evidence="3" id="KW-0862">Zinc</keyword>
<dbReference type="PANTHER" id="PTHR47172:SF6">
    <property type="entry name" value="GATA-TYPE DOMAIN-CONTAINING PROTEIN"/>
    <property type="match status" value="1"/>
</dbReference>
<dbReference type="InterPro" id="IPR000679">
    <property type="entry name" value="Znf_GATA"/>
</dbReference>
<evidence type="ECO:0000256" key="7">
    <source>
        <dbReference type="ARBA" id="ARBA00024019"/>
    </source>
</evidence>
<dbReference type="SUPFAM" id="SSF57716">
    <property type="entry name" value="Glucocorticoid receptor-like (DNA-binding domain)"/>
    <property type="match status" value="1"/>
</dbReference>
<dbReference type="AlphaFoldDB" id="A0A2P2KDA6"/>
<keyword evidence="5" id="KW-0238">DNA-binding</keyword>
<dbReference type="PANTHER" id="PTHR47172">
    <property type="entry name" value="OS01G0976800 PROTEIN"/>
    <property type="match status" value="1"/>
</dbReference>
<keyword evidence="2 9" id="KW-0863">Zinc-finger</keyword>
<evidence type="ECO:0000256" key="5">
    <source>
        <dbReference type="ARBA" id="ARBA00023125"/>
    </source>
</evidence>
<comment type="similarity">
    <text evidence="7">Belongs to the type IV zinc-finger family. Class B subfamily.</text>
</comment>
<dbReference type="Pfam" id="PF00320">
    <property type="entry name" value="GATA"/>
    <property type="match status" value="1"/>
</dbReference>
<dbReference type="Gene3D" id="3.30.50.10">
    <property type="entry name" value="Erythroid Transcription Factor GATA-1, subunit A"/>
    <property type="match status" value="1"/>
</dbReference>
<evidence type="ECO:0000256" key="9">
    <source>
        <dbReference type="PROSITE-ProRule" id="PRU00094"/>
    </source>
</evidence>
<dbReference type="SMART" id="SM00401">
    <property type="entry name" value="ZnF_GATA"/>
    <property type="match status" value="1"/>
</dbReference>
<keyword evidence="6" id="KW-0804">Transcription</keyword>
<dbReference type="GO" id="GO:0006355">
    <property type="term" value="P:regulation of DNA-templated transcription"/>
    <property type="evidence" value="ECO:0007669"/>
    <property type="project" value="InterPro"/>
</dbReference>
<dbReference type="PROSITE" id="PS50114">
    <property type="entry name" value="GATA_ZN_FINGER_2"/>
    <property type="match status" value="1"/>
</dbReference>
<dbReference type="InterPro" id="IPR013088">
    <property type="entry name" value="Znf_NHR/GATA"/>
</dbReference>
<name>A0A2P2KDA6_RHIMU</name>
<sequence length="132" mass="14627">MGTNELEPEDLHNCPTSKSNEITRSCIDCHTTKTPCWRSGPAGPRTLCNACGIRYRKESSRALVSLDRARPDKSKRKIGKTSSSSKMGFSLKLRLMGYGREAGLQQEWQRKLGEEEQAAMLLMALSAGSVYS</sequence>
<accession>A0A2P2KDA6</accession>
<dbReference type="GO" id="GO:0043565">
    <property type="term" value="F:sequence-specific DNA binding"/>
    <property type="evidence" value="ECO:0007669"/>
    <property type="project" value="InterPro"/>
</dbReference>
<feature type="domain" description="GATA-type" evidence="10">
    <location>
        <begin position="20"/>
        <end position="76"/>
    </location>
</feature>
<comment type="function">
    <text evidence="8">Transcriptional regulator that specifically binds 5'-GATA-3' or 5'-GAT-3' motifs within gene promoters.</text>
</comment>
<organism evidence="11">
    <name type="scientific">Rhizophora mucronata</name>
    <name type="common">Asiatic mangrove</name>
    <dbReference type="NCBI Taxonomy" id="61149"/>
    <lineage>
        <taxon>Eukaryota</taxon>
        <taxon>Viridiplantae</taxon>
        <taxon>Streptophyta</taxon>
        <taxon>Embryophyta</taxon>
        <taxon>Tracheophyta</taxon>
        <taxon>Spermatophyta</taxon>
        <taxon>Magnoliopsida</taxon>
        <taxon>eudicotyledons</taxon>
        <taxon>Gunneridae</taxon>
        <taxon>Pentapetalae</taxon>
        <taxon>rosids</taxon>
        <taxon>fabids</taxon>
        <taxon>Malpighiales</taxon>
        <taxon>Rhizophoraceae</taxon>
        <taxon>Rhizophora</taxon>
    </lineage>
</organism>
<protein>
    <submittedName>
        <fullName evidence="11">Uncharacterized protein MANES_01G224400</fullName>
    </submittedName>
</protein>
<keyword evidence="1" id="KW-0479">Metal-binding</keyword>
<reference evidence="11" key="1">
    <citation type="submission" date="2018-02" db="EMBL/GenBank/DDBJ databases">
        <title>Rhizophora mucronata_Transcriptome.</title>
        <authorList>
            <person name="Meera S.P."/>
            <person name="Sreeshan A."/>
            <person name="Augustine A."/>
        </authorList>
    </citation>
    <scope>NUCLEOTIDE SEQUENCE</scope>
    <source>
        <tissue evidence="11">Leaf</tissue>
    </source>
</reference>
<evidence type="ECO:0000256" key="8">
    <source>
        <dbReference type="ARBA" id="ARBA00037539"/>
    </source>
</evidence>
<dbReference type="GO" id="GO:0008270">
    <property type="term" value="F:zinc ion binding"/>
    <property type="evidence" value="ECO:0007669"/>
    <property type="project" value="UniProtKB-KW"/>
</dbReference>